<keyword evidence="13" id="KW-0812">Transmembrane</keyword>
<keyword evidence="9" id="KW-0067">ATP-binding</keyword>
<keyword evidence="11 13" id="KW-0472">Membrane</keyword>
<evidence type="ECO:0000256" key="6">
    <source>
        <dbReference type="ARBA" id="ARBA00022679"/>
    </source>
</evidence>
<sequence length="259" mass="30191">MRILKNLSFQRKLILIIMLTSGVTLLLASVAFVVKDVVLYRHSLVYSLSSMTQVIGMNSQGTLVFNDQYTAEKNLTALRTMPYVFSACIYDREGEVFATYFRDDVAPDISPPEYQESGHYFKNFEHKEYLFLFEPIRLEDETIGTVFIQYDLGEMLFKMKEAGVIFVVIMLVAMFVAFMLSNMLQRVISEPILKLIETAKIISKEKDYSVRAECNCYRDEIGILVNGFNEMLAEIQSQERELRQHRENELKQHQEYLHR</sequence>
<keyword evidence="5" id="KW-0597">Phosphoprotein</keyword>
<dbReference type="KEGG" id="dmm:dnm_020740"/>
<keyword evidence="10" id="KW-0902">Two-component regulatory system</keyword>
<dbReference type="InterPro" id="IPR050398">
    <property type="entry name" value="HssS/ArlS-like"/>
</dbReference>
<evidence type="ECO:0000256" key="11">
    <source>
        <dbReference type="ARBA" id="ARBA00023136"/>
    </source>
</evidence>
<dbReference type="Pfam" id="PF17152">
    <property type="entry name" value="CHASE8"/>
    <property type="match status" value="1"/>
</dbReference>
<gene>
    <name evidence="15" type="ORF">dnm_020740</name>
</gene>
<dbReference type="Pfam" id="PF00672">
    <property type="entry name" value="HAMP"/>
    <property type="match status" value="1"/>
</dbReference>
<dbReference type="PANTHER" id="PTHR45528">
    <property type="entry name" value="SENSOR HISTIDINE KINASE CPXA"/>
    <property type="match status" value="1"/>
</dbReference>
<dbReference type="RefSeq" id="WP_207681854.1">
    <property type="nucleotide sequence ID" value="NZ_CP061800.1"/>
</dbReference>
<evidence type="ECO:0000256" key="13">
    <source>
        <dbReference type="SAM" id="Phobius"/>
    </source>
</evidence>
<dbReference type="PANTHER" id="PTHR45528:SF1">
    <property type="entry name" value="SENSOR HISTIDINE KINASE CPXA"/>
    <property type="match status" value="1"/>
</dbReference>
<evidence type="ECO:0000256" key="7">
    <source>
        <dbReference type="ARBA" id="ARBA00022741"/>
    </source>
</evidence>
<dbReference type="CDD" id="cd06225">
    <property type="entry name" value="HAMP"/>
    <property type="match status" value="1"/>
</dbReference>
<protein>
    <recommendedName>
        <fullName evidence="3">histidine kinase</fullName>
        <ecNumber evidence="3">2.7.13.3</ecNumber>
    </recommendedName>
</protein>
<keyword evidence="16" id="KW-1185">Reference proteome</keyword>
<organism evidence="15 16">
    <name type="scientific">Desulfonema magnum</name>
    <dbReference type="NCBI Taxonomy" id="45655"/>
    <lineage>
        <taxon>Bacteria</taxon>
        <taxon>Pseudomonadati</taxon>
        <taxon>Thermodesulfobacteriota</taxon>
        <taxon>Desulfobacteria</taxon>
        <taxon>Desulfobacterales</taxon>
        <taxon>Desulfococcaceae</taxon>
        <taxon>Desulfonema</taxon>
    </lineage>
</organism>
<evidence type="ECO:0000256" key="10">
    <source>
        <dbReference type="ARBA" id="ARBA00023012"/>
    </source>
</evidence>
<dbReference type="SUPFAM" id="SSF158472">
    <property type="entry name" value="HAMP domain-like"/>
    <property type="match status" value="1"/>
</dbReference>
<evidence type="ECO:0000256" key="5">
    <source>
        <dbReference type="ARBA" id="ARBA00022553"/>
    </source>
</evidence>
<dbReference type="EC" id="2.7.13.3" evidence="3"/>
<keyword evidence="6" id="KW-0808">Transferase</keyword>
<dbReference type="GO" id="GO:0005886">
    <property type="term" value="C:plasma membrane"/>
    <property type="evidence" value="ECO:0007669"/>
    <property type="project" value="UniProtKB-SubCell"/>
</dbReference>
<evidence type="ECO:0000259" key="14">
    <source>
        <dbReference type="PROSITE" id="PS50885"/>
    </source>
</evidence>
<evidence type="ECO:0000256" key="3">
    <source>
        <dbReference type="ARBA" id="ARBA00012438"/>
    </source>
</evidence>
<dbReference type="Proteomes" id="UP000663722">
    <property type="component" value="Chromosome"/>
</dbReference>
<dbReference type="GO" id="GO:0005524">
    <property type="term" value="F:ATP binding"/>
    <property type="evidence" value="ECO:0007669"/>
    <property type="project" value="UniProtKB-KW"/>
</dbReference>
<dbReference type="GO" id="GO:0004673">
    <property type="term" value="F:protein histidine kinase activity"/>
    <property type="evidence" value="ECO:0007669"/>
    <property type="project" value="UniProtKB-EC"/>
</dbReference>
<evidence type="ECO:0000256" key="8">
    <source>
        <dbReference type="ARBA" id="ARBA00022777"/>
    </source>
</evidence>
<feature type="transmembrane region" description="Helical" evidence="13">
    <location>
        <begin position="162"/>
        <end position="184"/>
    </location>
</feature>
<dbReference type="PROSITE" id="PS50885">
    <property type="entry name" value="HAMP"/>
    <property type="match status" value="1"/>
</dbReference>
<dbReference type="SMART" id="SM00304">
    <property type="entry name" value="HAMP"/>
    <property type="match status" value="1"/>
</dbReference>
<keyword evidence="13" id="KW-1133">Transmembrane helix</keyword>
<feature type="domain" description="HAMP" evidence="14">
    <location>
        <begin position="186"/>
        <end position="240"/>
    </location>
</feature>
<comment type="catalytic activity">
    <reaction evidence="1">
        <text>ATP + protein L-histidine = ADP + protein N-phospho-L-histidine.</text>
        <dbReference type="EC" id="2.7.13.3"/>
    </reaction>
</comment>
<dbReference type="AlphaFoldDB" id="A0A975BIH0"/>
<comment type="subcellular location">
    <subcellularLocation>
        <location evidence="2">Cell membrane</location>
        <topology evidence="2">Multi-pass membrane protein</topology>
    </subcellularLocation>
</comment>
<dbReference type="InterPro" id="IPR033417">
    <property type="entry name" value="CHASE8"/>
</dbReference>
<evidence type="ECO:0000256" key="4">
    <source>
        <dbReference type="ARBA" id="ARBA00022475"/>
    </source>
</evidence>
<evidence type="ECO:0000313" key="16">
    <source>
        <dbReference type="Proteomes" id="UP000663722"/>
    </source>
</evidence>
<dbReference type="EMBL" id="CP061800">
    <property type="protein sequence ID" value="QTA86056.1"/>
    <property type="molecule type" value="Genomic_DNA"/>
</dbReference>
<evidence type="ECO:0000256" key="9">
    <source>
        <dbReference type="ARBA" id="ARBA00022840"/>
    </source>
</evidence>
<reference evidence="15" key="1">
    <citation type="journal article" date="2021" name="Microb. Physiol.">
        <title>Proteogenomic Insights into the Physiology of Marine, Sulfate-Reducing, Filamentous Desulfonema limicola and Desulfonema magnum.</title>
        <authorList>
            <person name="Schnaars V."/>
            <person name="Wohlbrand L."/>
            <person name="Scheve S."/>
            <person name="Hinrichs C."/>
            <person name="Reinhardt R."/>
            <person name="Rabus R."/>
        </authorList>
    </citation>
    <scope>NUCLEOTIDE SEQUENCE</scope>
    <source>
        <strain evidence="15">4be13</strain>
    </source>
</reference>
<evidence type="ECO:0000256" key="12">
    <source>
        <dbReference type="SAM" id="Coils"/>
    </source>
</evidence>
<dbReference type="GO" id="GO:0000160">
    <property type="term" value="P:phosphorelay signal transduction system"/>
    <property type="evidence" value="ECO:0007669"/>
    <property type="project" value="UniProtKB-KW"/>
</dbReference>
<keyword evidence="8" id="KW-0418">Kinase</keyword>
<evidence type="ECO:0000256" key="2">
    <source>
        <dbReference type="ARBA" id="ARBA00004651"/>
    </source>
</evidence>
<keyword evidence="4" id="KW-1003">Cell membrane</keyword>
<feature type="coiled-coil region" evidence="12">
    <location>
        <begin position="228"/>
        <end position="255"/>
    </location>
</feature>
<evidence type="ECO:0000313" key="15">
    <source>
        <dbReference type="EMBL" id="QTA86056.1"/>
    </source>
</evidence>
<evidence type="ECO:0000256" key="1">
    <source>
        <dbReference type="ARBA" id="ARBA00000085"/>
    </source>
</evidence>
<feature type="transmembrane region" description="Helical" evidence="13">
    <location>
        <begin position="12"/>
        <end position="34"/>
    </location>
</feature>
<accession>A0A975BIH0</accession>
<name>A0A975BIH0_9BACT</name>
<dbReference type="Gene3D" id="6.10.340.10">
    <property type="match status" value="1"/>
</dbReference>
<dbReference type="InterPro" id="IPR003660">
    <property type="entry name" value="HAMP_dom"/>
</dbReference>
<keyword evidence="12" id="KW-0175">Coiled coil</keyword>
<proteinExistence type="predicted"/>
<keyword evidence="7" id="KW-0547">Nucleotide-binding</keyword>